<evidence type="ECO:0000313" key="1">
    <source>
        <dbReference type="EMBL" id="KAA6362395.1"/>
    </source>
</evidence>
<dbReference type="Proteomes" id="UP000324800">
    <property type="component" value="Unassembled WGS sequence"/>
</dbReference>
<dbReference type="AlphaFoldDB" id="A0A5J4TYA8"/>
<dbReference type="EMBL" id="SNRW01024254">
    <property type="protein sequence ID" value="KAA6362395.1"/>
    <property type="molecule type" value="Genomic_DNA"/>
</dbReference>
<organism evidence="1 2">
    <name type="scientific">Streblomastix strix</name>
    <dbReference type="NCBI Taxonomy" id="222440"/>
    <lineage>
        <taxon>Eukaryota</taxon>
        <taxon>Metamonada</taxon>
        <taxon>Preaxostyla</taxon>
        <taxon>Oxymonadida</taxon>
        <taxon>Streblomastigidae</taxon>
        <taxon>Streblomastix</taxon>
    </lineage>
</organism>
<sequence length="72" mass="8220">AELNLQSCLNGIVRGSLQLCPSILVGGVQSKECFCFKQTDDLDQRMGFNYWMILRYDGRNHKLNFCRSSSTI</sequence>
<name>A0A5J4TYA8_9EUKA</name>
<proteinExistence type="predicted"/>
<evidence type="ECO:0000313" key="2">
    <source>
        <dbReference type="Proteomes" id="UP000324800"/>
    </source>
</evidence>
<feature type="non-terminal residue" evidence="1">
    <location>
        <position position="1"/>
    </location>
</feature>
<comment type="caution">
    <text evidence="1">The sequence shown here is derived from an EMBL/GenBank/DDBJ whole genome shotgun (WGS) entry which is preliminary data.</text>
</comment>
<protein>
    <submittedName>
        <fullName evidence="1">Uncharacterized protein</fullName>
    </submittedName>
</protein>
<reference evidence="1 2" key="1">
    <citation type="submission" date="2019-03" db="EMBL/GenBank/DDBJ databases">
        <title>Single cell metagenomics reveals metabolic interactions within the superorganism composed of flagellate Streblomastix strix and complex community of Bacteroidetes bacteria on its surface.</title>
        <authorList>
            <person name="Treitli S.C."/>
            <person name="Kolisko M."/>
            <person name="Husnik F."/>
            <person name="Keeling P."/>
            <person name="Hampl V."/>
        </authorList>
    </citation>
    <scope>NUCLEOTIDE SEQUENCE [LARGE SCALE GENOMIC DNA]</scope>
    <source>
        <strain evidence="1">ST1C</strain>
    </source>
</reference>
<gene>
    <name evidence="1" type="ORF">EZS28_042077</name>
</gene>
<accession>A0A5J4TYA8</accession>